<comment type="caution">
    <text evidence="16">The sequence shown here is derived from an EMBL/GenBank/DDBJ whole genome shotgun (WGS) entry which is preliminary data.</text>
</comment>
<proteinExistence type="predicted"/>
<comment type="catalytic activity">
    <reaction evidence="12">
        <text>Ca(2+)(in) = Ca(2+)(out)</text>
        <dbReference type="Rhea" id="RHEA:29671"/>
        <dbReference type="ChEBI" id="CHEBI:29108"/>
    </reaction>
</comment>
<dbReference type="GO" id="GO:0005886">
    <property type="term" value="C:plasma membrane"/>
    <property type="evidence" value="ECO:0007669"/>
    <property type="project" value="UniProtKB-SubCell"/>
</dbReference>
<dbReference type="Proteomes" id="UP001159428">
    <property type="component" value="Unassembled WGS sequence"/>
</dbReference>
<evidence type="ECO:0000256" key="11">
    <source>
        <dbReference type="ARBA" id="ARBA00023303"/>
    </source>
</evidence>
<evidence type="ECO:0000256" key="8">
    <source>
        <dbReference type="ARBA" id="ARBA00023065"/>
    </source>
</evidence>
<keyword evidence="7 13" id="KW-1133">Transmembrane helix</keyword>
<protein>
    <recommendedName>
        <fullName evidence="18">Polycystin cation channel PKD1/PKD2 domain-containing protein</fullName>
    </recommendedName>
</protein>
<evidence type="ECO:0000256" key="1">
    <source>
        <dbReference type="ARBA" id="ARBA00004337"/>
    </source>
</evidence>
<gene>
    <name evidence="16" type="ORF">PMEA_00013697</name>
</gene>
<dbReference type="PANTHER" id="PTHR12127">
    <property type="entry name" value="MUCOLIPIN"/>
    <property type="match status" value="1"/>
</dbReference>
<feature type="transmembrane region" description="Helical" evidence="13">
    <location>
        <begin position="406"/>
        <end position="429"/>
    </location>
</feature>
<evidence type="ECO:0000256" key="12">
    <source>
        <dbReference type="ARBA" id="ARBA00036634"/>
    </source>
</evidence>
<dbReference type="InterPro" id="IPR013122">
    <property type="entry name" value="PKD1_2_channel"/>
</dbReference>
<keyword evidence="10" id="KW-1015">Disulfide bond</keyword>
<evidence type="ECO:0000256" key="9">
    <source>
        <dbReference type="ARBA" id="ARBA00023136"/>
    </source>
</evidence>
<evidence type="ECO:0000256" key="6">
    <source>
        <dbReference type="ARBA" id="ARBA00022753"/>
    </source>
</evidence>
<keyword evidence="5 13" id="KW-0812">Transmembrane</keyword>
<sequence length="588" mass="67985">MGSRVILPTVSSRSARHLARSYHGSTQDSFSSGFDDFTEPLLRRTSFEGSVHYQSIYDSSEFNGGQRNRIEVMRKRLKSHFMNPYQKYKHRGRKPWKLLLQLLKLIMVTVQVCLYASELFSVVNFLKGSEEAFNYLFLLNPNQSDYSIYTKDQFYSQVRHTVRQYYQIQDIAVGTFGYLKKDGKINPPMLCTHRYINSSVDPEKESYYFTRKTSYSCHPLLKTNASDQNITYFLKQNKLPESFEGIISISLYVGLRSLHVQEPPRKPVCYKFNVTILFDNSNHDGKVPVTLISEGSITNACANSNSTYQGVEDYQTSKTLRIFVDILLIIWCILSVTLCLRSIFRHLQLVKATRRFFSRELGDHLSWYDCLDLMNLWFVLIAISDTCAIFGSVMKFLIDLNVTQEVYDLCSIFLGVAVLLTWCGLLRYLGHLKKYNILLVTLKAAAPSVLRFSVCGSLLYFGYLFCGWIVLGPYHEKFRDLWTVSECMFSLINGDDMFMTFAEMNQKSYAAWVFSKIYLYTFISLFIYVVLSLFIGIISDTYERIKDWGHPPCTKLQRFVHGNNCQRCNVEYRDQGEVNEELTGGASD</sequence>
<evidence type="ECO:0008006" key="18">
    <source>
        <dbReference type="Google" id="ProtNLM"/>
    </source>
</evidence>
<dbReference type="PANTHER" id="PTHR12127:SF7">
    <property type="entry name" value="SD02261P"/>
    <property type="match status" value="1"/>
</dbReference>
<keyword evidence="17" id="KW-1185">Reference proteome</keyword>
<dbReference type="InterPro" id="IPR049134">
    <property type="entry name" value="MCLN_ECD"/>
</dbReference>
<organism evidence="16 17">
    <name type="scientific">Pocillopora meandrina</name>
    <dbReference type="NCBI Taxonomy" id="46732"/>
    <lineage>
        <taxon>Eukaryota</taxon>
        <taxon>Metazoa</taxon>
        <taxon>Cnidaria</taxon>
        <taxon>Anthozoa</taxon>
        <taxon>Hexacorallia</taxon>
        <taxon>Scleractinia</taxon>
        <taxon>Astrocoeniina</taxon>
        <taxon>Pocilloporidae</taxon>
        <taxon>Pocillopora</taxon>
    </lineage>
</organism>
<feature type="transmembrane region" description="Helical" evidence="13">
    <location>
        <begin position="365"/>
        <end position="394"/>
    </location>
</feature>
<dbReference type="GO" id="GO:0005765">
    <property type="term" value="C:lysosomal membrane"/>
    <property type="evidence" value="ECO:0007669"/>
    <property type="project" value="TreeGrafter"/>
</dbReference>
<feature type="transmembrane region" description="Helical" evidence="13">
    <location>
        <begin position="322"/>
        <end position="344"/>
    </location>
</feature>
<feature type="domain" description="Mucolipin extracytosolic" evidence="15">
    <location>
        <begin position="122"/>
        <end position="298"/>
    </location>
</feature>
<evidence type="ECO:0000259" key="15">
    <source>
        <dbReference type="Pfam" id="PF21381"/>
    </source>
</evidence>
<evidence type="ECO:0000256" key="5">
    <source>
        <dbReference type="ARBA" id="ARBA00022692"/>
    </source>
</evidence>
<dbReference type="GO" id="GO:0010008">
    <property type="term" value="C:endosome membrane"/>
    <property type="evidence" value="ECO:0007669"/>
    <property type="project" value="UniProtKB-SubCell"/>
</dbReference>
<evidence type="ECO:0000313" key="16">
    <source>
        <dbReference type="EMBL" id="CAH3129837.1"/>
    </source>
</evidence>
<evidence type="ECO:0000256" key="10">
    <source>
        <dbReference type="ARBA" id="ARBA00023157"/>
    </source>
</evidence>
<evidence type="ECO:0000256" key="13">
    <source>
        <dbReference type="SAM" id="Phobius"/>
    </source>
</evidence>
<name>A0AAU9WY93_9CNID</name>
<feature type="domain" description="Polycystin cation channel PKD1/PKD2" evidence="14">
    <location>
        <begin position="399"/>
        <end position="544"/>
    </location>
</feature>
<evidence type="ECO:0000259" key="14">
    <source>
        <dbReference type="Pfam" id="PF08016"/>
    </source>
</evidence>
<feature type="transmembrane region" description="Helical" evidence="13">
    <location>
        <begin position="517"/>
        <end position="538"/>
    </location>
</feature>
<dbReference type="Pfam" id="PF21381">
    <property type="entry name" value="MCLN_ECD"/>
    <property type="match status" value="1"/>
</dbReference>
<keyword evidence="6" id="KW-0967">Endosome</keyword>
<evidence type="ECO:0000256" key="7">
    <source>
        <dbReference type="ARBA" id="ARBA00022989"/>
    </source>
</evidence>
<dbReference type="FunFam" id="1.10.287.70:FF:000033">
    <property type="entry name" value="Mucolipin 1"/>
    <property type="match status" value="1"/>
</dbReference>
<keyword evidence="11" id="KW-0407">Ion channel</keyword>
<dbReference type="Gene3D" id="1.10.287.70">
    <property type="match status" value="1"/>
</dbReference>
<dbReference type="GO" id="GO:0072345">
    <property type="term" value="F:NAADP-sensitive calcium-release channel activity"/>
    <property type="evidence" value="ECO:0007669"/>
    <property type="project" value="TreeGrafter"/>
</dbReference>
<reference evidence="16 17" key="1">
    <citation type="submission" date="2022-05" db="EMBL/GenBank/DDBJ databases">
        <authorList>
            <consortium name="Genoscope - CEA"/>
            <person name="William W."/>
        </authorList>
    </citation>
    <scope>NUCLEOTIDE SEQUENCE [LARGE SCALE GENOMIC DNA]</scope>
</reference>
<keyword evidence="4" id="KW-1003">Cell membrane</keyword>
<keyword evidence="3" id="KW-0813">Transport</keyword>
<dbReference type="CDD" id="cd21050">
    <property type="entry name" value="ELD_TRPML"/>
    <property type="match status" value="1"/>
</dbReference>
<dbReference type="Pfam" id="PF08016">
    <property type="entry name" value="PKD_channel"/>
    <property type="match status" value="1"/>
</dbReference>
<keyword evidence="9 13" id="KW-0472">Membrane</keyword>
<evidence type="ECO:0000256" key="4">
    <source>
        <dbReference type="ARBA" id="ARBA00022475"/>
    </source>
</evidence>
<keyword evidence="8" id="KW-0406">Ion transport</keyword>
<dbReference type="InterPro" id="IPR039031">
    <property type="entry name" value="Mucolipin"/>
</dbReference>
<dbReference type="AlphaFoldDB" id="A0AAU9WY93"/>
<evidence type="ECO:0000313" key="17">
    <source>
        <dbReference type="Proteomes" id="UP001159428"/>
    </source>
</evidence>
<dbReference type="EMBL" id="CALNXJ010000024">
    <property type="protein sequence ID" value="CAH3129837.1"/>
    <property type="molecule type" value="Genomic_DNA"/>
</dbReference>
<comment type="subcellular location">
    <subcellularLocation>
        <location evidence="2">Cell membrane</location>
        <topology evidence="2">Multi-pass membrane protein</topology>
    </subcellularLocation>
    <subcellularLocation>
        <location evidence="1">Endosome membrane</location>
        <topology evidence="1">Multi-pass membrane protein</topology>
    </subcellularLocation>
</comment>
<evidence type="ECO:0000256" key="3">
    <source>
        <dbReference type="ARBA" id="ARBA00022448"/>
    </source>
</evidence>
<evidence type="ECO:0000256" key="2">
    <source>
        <dbReference type="ARBA" id="ARBA00004651"/>
    </source>
</evidence>
<accession>A0AAU9WY93</accession>
<feature type="transmembrane region" description="Helical" evidence="13">
    <location>
        <begin position="449"/>
        <end position="471"/>
    </location>
</feature>